<proteinExistence type="inferred from homology"/>
<evidence type="ECO:0000313" key="4">
    <source>
        <dbReference type="EMBL" id="QPH54231.1"/>
    </source>
</evidence>
<protein>
    <submittedName>
        <fullName evidence="4">SDR family NAD(P)-dependent oxidoreductase</fullName>
    </submittedName>
</protein>
<dbReference type="EMBL" id="CP064942">
    <property type="protein sequence ID" value="QPH54231.1"/>
    <property type="molecule type" value="Genomic_DNA"/>
</dbReference>
<evidence type="ECO:0000313" key="5">
    <source>
        <dbReference type="Proteomes" id="UP000594800"/>
    </source>
</evidence>
<accession>A0A7S9QDK4</accession>
<dbReference type="PANTHER" id="PTHR42760:SF133">
    <property type="entry name" value="3-OXOACYL-[ACYL-CARRIER-PROTEIN] REDUCTASE"/>
    <property type="match status" value="1"/>
</dbReference>
<evidence type="ECO:0000256" key="3">
    <source>
        <dbReference type="RuleBase" id="RU000363"/>
    </source>
</evidence>
<dbReference type="Pfam" id="PF00106">
    <property type="entry name" value="adh_short"/>
    <property type="match status" value="1"/>
</dbReference>
<gene>
    <name evidence="4" type="ORF">I0K15_00180</name>
</gene>
<sequence>MTTDIQTPAPRTADQPADLGRRRVLGGSFGAAAAAFMGAGAASAQTATSGEVPKELAGKTAFITGGARGIGLASAEELARAGANIVLFDIATPNLPNVQYPLSTPDDLAAAQAAVEAHGVSCMTYRGDVRSLEDQQAAMQQAVDRFGSLDIVLANAGVSQVGPIESFSPEDIATVYDINVAGLIKTTQAAVPHLRDAGGGRLIYVSSGLGRVGNDLFPVYTSTKWAVIGFAKSAAVSYGRDNIMCNVVAPGLVRTPLADNEVVLRAMMPDAANPTFDDVSAFLEPFNPIPVGHLEVEDVAKSVMFFAGDATRNMTGEVLDVSYGSAARNIG</sequence>
<dbReference type="PROSITE" id="PS51318">
    <property type="entry name" value="TAT"/>
    <property type="match status" value="1"/>
</dbReference>
<dbReference type="InterPro" id="IPR020904">
    <property type="entry name" value="Sc_DH/Rdtase_CS"/>
</dbReference>
<dbReference type="Proteomes" id="UP000594800">
    <property type="component" value="Chromosome"/>
</dbReference>
<organism evidence="4 5">
    <name type="scientific">Pontivivens ytuae</name>
    <dbReference type="NCBI Taxonomy" id="2789856"/>
    <lineage>
        <taxon>Bacteria</taxon>
        <taxon>Pseudomonadati</taxon>
        <taxon>Pseudomonadota</taxon>
        <taxon>Alphaproteobacteria</taxon>
        <taxon>Rhodobacterales</taxon>
        <taxon>Paracoccaceae</taxon>
        <taxon>Pontivivens</taxon>
    </lineage>
</organism>
<reference evidence="4 5" key="1">
    <citation type="submission" date="2020-11" db="EMBL/GenBank/DDBJ databases">
        <title>Description of Pontivivens ytuae sp. nov. isolated from deep sea sediment of Mariana Trench.</title>
        <authorList>
            <person name="Wang Z."/>
            <person name="Sun Q.-L."/>
            <person name="Xu X.-D."/>
            <person name="Tang Y.-Z."/>
            <person name="Zhang J."/>
        </authorList>
    </citation>
    <scope>NUCLEOTIDE SEQUENCE [LARGE SCALE GENOMIC DNA]</scope>
    <source>
        <strain evidence="4 5">MT2928</strain>
    </source>
</reference>
<dbReference type="InterPro" id="IPR006311">
    <property type="entry name" value="TAT_signal"/>
</dbReference>
<dbReference type="PANTHER" id="PTHR42760">
    <property type="entry name" value="SHORT-CHAIN DEHYDROGENASES/REDUCTASES FAMILY MEMBER"/>
    <property type="match status" value="1"/>
</dbReference>
<dbReference type="InterPro" id="IPR002347">
    <property type="entry name" value="SDR_fam"/>
</dbReference>
<dbReference type="PRINTS" id="PR00080">
    <property type="entry name" value="SDRFAMILY"/>
</dbReference>
<evidence type="ECO:0000256" key="1">
    <source>
        <dbReference type="ARBA" id="ARBA00006484"/>
    </source>
</evidence>
<comment type="similarity">
    <text evidence="1 3">Belongs to the short-chain dehydrogenases/reductases (SDR) family.</text>
</comment>
<dbReference type="PRINTS" id="PR00081">
    <property type="entry name" value="GDHRDH"/>
</dbReference>
<keyword evidence="5" id="KW-1185">Reference proteome</keyword>
<dbReference type="CDD" id="cd05233">
    <property type="entry name" value="SDR_c"/>
    <property type="match status" value="1"/>
</dbReference>
<dbReference type="GO" id="GO:0016616">
    <property type="term" value="F:oxidoreductase activity, acting on the CH-OH group of donors, NAD or NADP as acceptor"/>
    <property type="evidence" value="ECO:0007669"/>
    <property type="project" value="TreeGrafter"/>
</dbReference>
<name>A0A7S9QDK4_9RHOB</name>
<dbReference type="FunFam" id="3.40.50.720:FF:000084">
    <property type="entry name" value="Short-chain dehydrogenase reductase"/>
    <property type="match status" value="1"/>
</dbReference>
<dbReference type="PROSITE" id="PS00061">
    <property type="entry name" value="ADH_SHORT"/>
    <property type="match status" value="1"/>
</dbReference>
<keyword evidence="2" id="KW-0560">Oxidoreductase</keyword>
<dbReference type="InterPro" id="IPR036291">
    <property type="entry name" value="NAD(P)-bd_dom_sf"/>
</dbReference>
<evidence type="ECO:0000256" key="2">
    <source>
        <dbReference type="ARBA" id="ARBA00023002"/>
    </source>
</evidence>
<dbReference type="RefSeq" id="WP_196103440.1">
    <property type="nucleotide sequence ID" value="NZ_CP064942.1"/>
</dbReference>
<dbReference type="Gene3D" id="3.40.50.720">
    <property type="entry name" value="NAD(P)-binding Rossmann-like Domain"/>
    <property type="match status" value="1"/>
</dbReference>
<dbReference type="AlphaFoldDB" id="A0A7S9QDK4"/>
<dbReference type="SUPFAM" id="SSF51735">
    <property type="entry name" value="NAD(P)-binding Rossmann-fold domains"/>
    <property type="match status" value="1"/>
</dbReference>
<dbReference type="KEGG" id="poz:I0K15_00180"/>